<dbReference type="AlphaFoldDB" id="A0A5N6D1S2"/>
<evidence type="ECO:0000313" key="1">
    <source>
        <dbReference type="EMBL" id="KAB8199216.1"/>
    </source>
</evidence>
<gene>
    <name evidence="1" type="ORF">BDV34DRAFT_207314</name>
</gene>
<dbReference type="Proteomes" id="UP000326532">
    <property type="component" value="Unassembled WGS sequence"/>
</dbReference>
<accession>A0A5N6D1S2</accession>
<dbReference type="EMBL" id="ML735088">
    <property type="protein sequence ID" value="KAB8199216.1"/>
    <property type="molecule type" value="Genomic_DNA"/>
</dbReference>
<sequence length="67" mass="7403">MKSAMSPLTISYYTAQTPWLGALATYLLQSHWPRKKSVVLKFGSTCSRSDAVSHKQLQCPQETSEAG</sequence>
<protein>
    <submittedName>
        <fullName evidence="1">Uncharacterized protein</fullName>
    </submittedName>
</protein>
<reference evidence="1 2" key="1">
    <citation type="submission" date="2019-04" db="EMBL/GenBank/DDBJ databases">
        <title>Fungal friends and foes A comparative genomics study of 23 Aspergillus species from section Flavi.</title>
        <authorList>
            <consortium name="DOE Joint Genome Institute"/>
            <person name="Kjaerbolling I."/>
            <person name="Vesth T.C."/>
            <person name="Frisvad J.C."/>
            <person name="Nybo J.L."/>
            <person name="Theobald S."/>
            <person name="Kildgaard S."/>
            <person name="Petersen T.I."/>
            <person name="Kuo A."/>
            <person name="Sato A."/>
            <person name="Lyhne E.K."/>
            <person name="Kogle M.E."/>
            <person name="Wiebenga A."/>
            <person name="Kun R.S."/>
            <person name="Lubbers R.J."/>
            <person name="Makela M.R."/>
            <person name="Barry K."/>
            <person name="Chovatia M."/>
            <person name="Clum A."/>
            <person name="Daum C."/>
            <person name="Haridas S."/>
            <person name="He G."/>
            <person name="LaButti K."/>
            <person name="Lipzen A."/>
            <person name="Mondo S."/>
            <person name="Pangilinan J."/>
            <person name="Riley R."/>
            <person name="Salamov A."/>
            <person name="Simmons B.A."/>
            <person name="Magnuson J.K."/>
            <person name="Henrissat B."/>
            <person name="Mortensen U.H."/>
            <person name="Larsen T.O."/>
            <person name="De vries R.P."/>
            <person name="Grigoriev I.V."/>
            <person name="Machida M."/>
            <person name="Baker S.E."/>
            <person name="Andersen M.R."/>
        </authorList>
    </citation>
    <scope>NUCLEOTIDE SEQUENCE [LARGE SCALE GENOMIC DNA]</scope>
    <source>
        <strain evidence="1 2">CBS 117618</strain>
    </source>
</reference>
<keyword evidence="2" id="KW-1185">Reference proteome</keyword>
<evidence type="ECO:0000313" key="2">
    <source>
        <dbReference type="Proteomes" id="UP000326532"/>
    </source>
</evidence>
<proteinExistence type="predicted"/>
<dbReference type="VEuPathDB" id="FungiDB:BDV34DRAFT_207314"/>
<organism evidence="1 2">
    <name type="scientific">Aspergillus parasiticus</name>
    <dbReference type="NCBI Taxonomy" id="5067"/>
    <lineage>
        <taxon>Eukaryota</taxon>
        <taxon>Fungi</taxon>
        <taxon>Dikarya</taxon>
        <taxon>Ascomycota</taxon>
        <taxon>Pezizomycotina</taxon>
        <taxon>Eurotiomycetes</taxon>
        <taxon>Eurotiomycetidae</taxon>
        <taxon>Eurotiales</taxon>
        <taxon>Aspergillaceae</taxon>
        <taxon>Aspergillus</taxon>
        <taxon>Aspergillus subgen. Circumdati</taxon>
    </lineage>
</organism>
<name>A0A5N6D1S2_ASPPA</name>